<evidence type="ECO:0000313" key="9">
    <source>
        <dbReference type="Proteomes" id="UP000003697"/>
    </source>
</evidence>
<dbReference type="InterPro" id="IPR027607">
    <property type="entry name" value="Surf_Exclu_SEC10/PgrA"/>
</dbReference>
<sequence>MKKESMMNSKKIISSVSLTTAILATGIISQEAHADSVDTTTTTVSQAQSQPVTAEQVASAKATFENNQEAQAQAQSVVDSKKQALDTAKANTTTAQDAVAKAKTVAALATDTNIQVAKEAIPTAEAKVQPAKEAVETAKTDVTTKEVSQSQAQEAVNKAQGNVNQAQEAVDEATQIQSEKQAAVDTNAKEVETAKQGVTNAQATVAEKTDKVSQAGQTVETAKQNDVNLDADTKEAEINVAKADQAAQVAKTAVDTAKVKADETAQALKDAEFNHPTHVVMSDEFKQHFKRYAFGSMSDEALEKAIASEPASRDLNTAYLSTFTDDTTGQKYDVTNLPIELQTELSQYFAYLVNDVRQQLGQPKLVVNTDAIKFATLVAEKYDKNHDPFSGHDNKAINEAAKEMGYWYNRKNKSNAYENLAGNSPDSAYDLDSNGNSTYKIGDKVELTKSELYKLVAENVNGFIYEGSSNGHYGHAISLVKQPSLGIAFTLSHTDFGFGTVPMIETHVLYTPVHDLVNFDKKLLDESKNVPDLAIPDKQAAEVADRAAQAALVTATAQAQAAQTRFEQAKATYDALVATPRQTAEAEAKLVTAKAELANAQTALETSENTLATVTASHADKVAALDMAKASRDEAVNVLAAAQSKLAEANQELTQREVATTVAKAKLAELEQALKDAEQAVIDAKATYEQLVSAKANLEAARQAYAQAVTAQEAAQAAYDKAMVVLTNAKAQTALSGTKYTNLKAAYDARIAYEEAQRKSKEEVLRRQAESDAKAKQVRQDVNGTQYNRVNSNTHVGLPAFISSTNEVKTTSFSAAQVATAKATQAVVNRRGTTDYQAPLPQTGESDTAVYLLAGLGMLGLSGVTARKRRG</sequence>
<comment type="caution">
    <text evidence="8">The sequence shown here is derived from an EMBL/GenBank/DDBJ whole genome shotgun (WGS) entry which is preliminary data.</text>
</comment>
<reference evidence="8 9" key="1">
    <citation type="submission" date="2011-01" db="EMBL/GenBank/DDBJ databases">
        <authorList>
            <person name="Muzny D."/>
            <person name="Qin X."/>
            <person name="Buhay C."/>
            <person name="Dugan-Rocha S."/>
            <person name="Ding Y."/>
            <person name="Chen G."/>
            <person name="Hawes A."/>
            <person name="Holder M."/>
            <person name="Jhangiani S."/>
            <person name="Johnson A."/>
            <person name="Khan Z."/>
            <person name="Li Z."/>
            <person name="Liu W."/>
            <person name="Liu X."/>
            <person name="Perez L."/>
            <person name="Shen H."/>
            <person name="Wang Q."/>
            <person name="Watt J."/>
            <person name="Xi L."/>
            <person name="Xin Y."/>
            <person name="Zhou J."/>
            <person name="Deng J."/>
            <person name="Jiang H."/>
            <person name="Liu Y."/>
            <person name="Qu J."/>
            <person name="Song X.-Z."/>
            <person name="Zhang L."/>
            <person name="Villasana D."/>
            <person name="Johnson A."/>
            <person name="Liu J."/>
            <person name="Liyanage D."/>
            <person name="Lorensuhewa L."/>
            <person name="Robinson T."/>
            <person name="Song A."/>
            <person name="Song B.-B."/>
            <person name="Dinh H."/>
            <person name="Thornton R."/>
            <person name="Coyle M."/>
            <person name="Francisco L."/>
            <person name="Jackson L."/>
            <person name="Javaid M."/>
            <person name="Korchina V."/>
            <person name="Kovar C."/>
            <person name="Mata R."/>
            <person name="Mathew T."/>
            <person name="Ngo R."/>
            <person name="Nguyen L."/>
            <person name="Nguyen N."/>
            <person name="Okwuonu G."/>
            <person name="Ongeri F."/>
            <person name="Pham C."/>
            <person name="Simmons D."/>
            <person name="Wilczek-Boney K."/>
            <person name="Hale W."/>
            <person name="Jakkamsetti A."/>
            <person name="Pham P."/>
            <person name="Ruth R."/>
            <person name="San Lucas F."/>
            <person name="Warren J."/>
            <person name="Zhang J."/>
            <person name="Zhao Z."/>
            <person name="Zhou C."/>
            <person name="Zhu D."/>
            <person name="Lee S."/>
            <person name="Bess C."/>
            <person name="Blankenburg K."/>
            <person name="Forbes L."/>
            <person name="Fu Q."/>
            <person name="Gubbala S."/>
            <person name="Hirani K."/>
            <person name="Jayaseelan J.C."/>
            <person name="Lara F."/>
            <person name="Munidasa M."/>
            <person name="Palculict T."/>
            <person name="Patil S."/>
            <person name="Pu L.-L."/>
            <person name="Saada N."/>
            <person name="Tang L."/>
            <person name="Weissenberger G."/>
            <person name="Zhu Y."/>
            <person name="Hemphill L."/>
            <person name="Shang Y."/>
            <person name="Youmans B."/>
            <person name="Ayvaz T."/>
            <person name="Ross M."/>
            <person name="Santibanez J."/>
            <person name="Aqrawi P."/>
            <person name="Gross S."/>
            <person name="Joshi V."/>
            <person name="Fowler G."/>
            <person name="Nazareth L."/>
            <person name="Reid J."/>
            <person name="Worley K."/>
            <person name="Petrosino J."/>
            <person name="Highlander S."/>
            <person name="Gibbs R."/>
        </authorList>
    </citation>
    <scope>NUCLEOTIDE SEQUENCE [LARGE SCALE GENOMIC DNA]</scope>
    <source>
        <strain evidence="8 9">ATCC 49124</strain>
    </source>
</reference>
<dbReference type="NCBIfam" id="TIGR04320">
    <property type="entry name" value="Surf_Exclu_PgrA"/>
    <property type="match status" value="1"/>
</dbReference>
<evidence type="ECO:0000256" key="5">
    <source>
        <dbReference type="SAM" id="Coils"/>
    </source>
</evidence>
<dbReference type="Proteomes" id="UP000003697">
    <property type="component" value="Unassembled WGS sequence"/>
</dbReference>
<proteinExistence type="predicted"/>
<evidence type="ECO:0000256" key="3">
    <source>
        <dbReference type="ARBA" id="ARBA00022729"/>
    </source>
</evidence>
<dbReference type="RefSeq" id="WP_003098163.1">
    <property type="nucleotide sequence ID" value="NZ_GL831112.1"/>
</dbReference>
<feature type="domain" description="Gram-positive cocci surface proteins LPxTG" evidence="7">
    <location>
        <begin position="840"/>
        <end position="871"/>
    </location>
</feature>
<dbReference type="InterPro" id="IPR019931">
    <property type="entry name" value="LPXTG_anchor"/>
</dbReference>
<dbReference type="PROSITE" id="PS50847">
    <property type="entry name" value="GRAM_POS_ANCHORING"/>
    <property type="match status" value="1"/>
</dbReference>
<evidence type="ECO:0000256" key="1">
    <source>
        <dbReference type="ARBA" id="ARBA00022512"/>
    </source>
</evidence>
<evidence type="ECO:0000256" key="2">
    <source>
        <dbReference type="ARBA" id="ARBA00022525"/>
    </source>
</evidence>
<evidence type="ECO:0000259" key="7">
    <source>
        <dbReference type="PROSITE" id="PS50847"/>
    </source>
</evidence>
<keyword evidence="4" id="KW-0572">Peptidoglycan-anchor</keyword>
<keyword evidence="2" id="KW-0964">Secreted</keyword>
<evidence type="ECO:0000313" key="8">
    <source>
        <dbReference type="EMBL" id="EFX95340.1"/>
    </source>
</evidence>
<gene>
    <name evidence="8" type="ORF">HMPREF9425_1742</name>
</gene>
<keyword evidence="1" id="KW-0134">Cell wall</keyword>
<keyword evidence="5" id="KW-0175">Coiled coil</keyword>
<keyword evidence="9" id="KW-1185">Reference proteome</keyword>
<organism evidence="8 9">
    <name type="scientific">Streptococcus vestibularis ATCC 49124</name>
    <dbReference type="NCBI Taxonomy" id="889206"/>
    <lineage>
        <taxon>Bacteria</taxon>
        <taxon>Bacillati</taxon>
        <taxon>Bacillota</taxon>
        <taxon>Bacilli</taxon>
        <taxon>Lactobacillales</taxon>
        <taxon>Streptococcaceae</taxon>
        <taxon>Streptococcus</taxon>
    </lineage>
</organism>
<dbReference type="NCBIfam" id="TIGR01167">
    <property type="entry name" value="LPXTG_anchor"/>
    <property type="match status" value="1"/>
</dbReference>
<name>A0ABP2KIM6_STRVE</name>
<protein>
    <submittedName>
        <fullName evidence="8">LPXTG-motif cell wall anchor domain protein</fullName>
    </submittedName>
</protein>
<feature type="coiled-coil region" evidence="5">
    <location>
        <begin position="581"/>
        <end position="704"/>
    </location>
</feature>
<accession>A0ABP2KIM6</accession>
<dbReference type="Pfam" id="PF00746">
    <property type="entry name" value="Gram_pos_anchor"/>
    <property type="match status" value="1"/>
</dbReference>
<feature type="signal peptide" evidence="6">
    <location>
        <begin position="1"/>
        <end position="34"/>
    </location>
</feature>
<feature type="coiled-coil region" evidence="5">
    <location>
        <begin position="149"/>
        <end position="176"/>
    </location>
</feature>
<evidence type="ECO:0000256" key="6">
    <source>
        <dbReference type="SAM" id="SignalP"/>
    </source>
</evidence>
<evidence type="ECO:0000256" key="4">
    <source>
        <dbReference type="ARBA" id="ARBA00023088"/>
    </source>
</evidence>
<feature type="chain" id="PRO_5045161224" evidence="6">
    <location>
        <begin position="35"/>
        <end position="871"/>
    </location>
</feature>
<dbReference type="EMBL" id="AEVI01000078">
    <property type="protein sequence ID" value="EFX95340.1"/>
    <property type="molecule type" value="Genomic_DNA"/>
</dbReference>
<keyword evidence="3 6" id="KW-0732">Signal</keyword>